<evidence type="ECO:0000256" key="4">
    <source>
        <dbReference type="ARBA" id="ARBA00022490"/>
    </source>
</evidence>
<dbReference type="PROSITE" id="PS51686">
    <property type="entry name" value="SAM_MT_RSMB_NOP"/>
    <property type="match status" value="1"/>
</dbReference>
<evidence type="ECO:0000256" key="3">
    <source>
        <dbReference type="ARBA" id="ARBA00012140"/>
    </source>
</evidence>
<dbReference type="InterPro" id="IPR023267">
    <property type="entry name" value="RCMT"/>
</dbReference>
<keyword evidence="5" id="KW-0698">rRNA processing</keyword>
<keyword evidence="7 13" id="KW-0808">Transferase</keyword>
<proteinExistence type="inferred from homology"/>
<comment type="similarity">
    <text evidence="13">Belongs to the class I-like SAM-binding methyltransferase superfamily. RsmB/NOP family.</text>
</comment>
<dbReference type="NCBIfam" id="TIGR00563">
    <property type="entry name" value="rsmB"/>
    <property type="match status" value="1"/>
</dbReference>
<evidence type="ECO:0000313" key="16">
    <source>
        <dbReference type="Proteomes" id="UP000184089"/>
    </source>
</evidence>
<comment type="caution">
    <text evidence="15">The sequence shown here is derived from an EMBL/GenBank/DDBJ whole genome shotgun (WGS) entry which is preliminary data.</text>
</comment>
<dbReference type="Gene3D" id="3.30.70.1170">
    <property type="entry name" value="Sun protein, domain 3"/>
    <property type="match status" value="1"/>
</dbReference>
<dbReference type="PANTHER" id="PTHR22807">
    <property type="entry name" value="NOP2 YEAST -RELATED NOL1/NOP2/FMU SUN DOMAIN-CONTAINING"/>
    <property type="match status" value="1"/>
</dbReference>
<sequence>MTDRQTSERLVAAKALCRVETGGYAGAVLDQALEQSGLEPRQRALATRLVYGVTSCKYRLDEAVDRLCGGRPLSVQVRTILRLGLYQLSFCDGIPASAAVNETVKLAGPLRQIGATGLCNAVLRRFLREGKPLYEGEDLSVRYSVEPWIAKLWQKRYGGDTCRALLEAFAGEFPTFVRVNTQKTTAPALLARWRAAGIPAAETGCENALRLEAAGRVPDLPGFAEGLFHVQDLSSQYCALALGAKPGERVIDFCAAPGGKSFTLAQMMGDEGELLACDLQGYKAALIAEGAQRLGLSAVRAQVHDARQPLPGGEADRILCDVPCSGLGVMGKKPDLRYKRRDEVKDLPSLQLDILKNAAEHLRVGGELVYSTCTLNPAENQGVFGKFLRDDGRFVRVPIEPACPGAVKEEETLTLFPHKTGTDGFFMAKCRRVK</sequence>
<feature type="active site" description="Nucleophile" evidence="13">
    <location>
        <position position="373"/>
    </location>
</feature>
<dbReference type="NCBIfam" id="NF011494">
    <property type="entry name" value="PRK14902.1"/>
    <property type="match status" value="1"/>
</dbReference>
<dbReference type="EC" id="2.1.1.176" evidence="3"/>
<dbReference type="PANTHER" id="PTHR22807:SF53">
    <property type="entry name" value="RIBOSOMAL RNA SMALL SUBUNIT METHYLTRANSFERASE B-RELATED"/>
    <property type="match status" value="1"/>
</dbReference>
<comment type="function">
    <text evidence="1">Specifically methylates the cytosine at position 967 (m5C967) of 16S rRNA.</text>
</comment>
<keyword evidence="6 13" id="KW-0489">Methyltransferase</keyword>
<dbReference type="InterPro" id="IPR006027">
    <property type="entry name" value="NusB_RsmB_TIM44"/>
</dbReference>
<evidence type="ECO:0000256" key="12">
    <source>
        <dbReference type="ARBA" id="ARBA00047283"/>
    </source>
</evidence>
<evidence type="ECO:0000256" key="10">
    <source>
        <dbReference type="ARBA" id="ARBA00030399"/>
    </source>
</evidence>
<evidence type="ECO:0000256" key="6">
    <source>
        <dbReference type="ARBA" id="ARBA00022603"/>
    </source>
</evidence>
<feature type="domain" description="SAM-dependent MTase RsmB/NOP-type" evidence="14">
    <location>
        <begin position="165"/>
        <end position="433"/>
    </location>
</feature>
<dbReference type="Pfam" id="PF22458">
    <property type="entry name" value="RsmF-B_ferredox"/>
    <property type="match status" value="1"/>
</dbReference>
<name>A0AAQ1MBI8_9FIRM</name>
<protein>
    <recommendedName>
        <fullName evidence="3">16S rRNA (cytosine(967)-C(5))-methyltransferase</fullName>
        <ecNumber evidence="3">2.1.1.176</ecNumber>
    </recommendedName>
    <alternativeName>
        <fullName evidence="10">16S rRNA m5C967 methyltransferase</fullName>
    </alternativeName>
    <alternativeName>
        <fullName evidence="11">rRNA (cytosine-C(5)-)-methyltransferase RsmB</fullName>
    </alternativeName>
</protein>
<feature type="binding site" evidence="13">
    <location>
        <position position="321"/>
    </location>
    <ligand>
        <name>S-adenosyl-L-methionine</name>
        <dbReference type="ChEBI" id="CHEBI:59789"/>
    </ligand>
</feature>
<dbReference type="Pfam" id="PF01189">
    <property type="entry name" value="Methyltr_RsmB-F"/>
    <property type="match status" value="1"/>
</dbReference>
<dbReference type="AlphaFoldDB" id="A0AAQ1MBI8"/>
<dbReference type="Proteomes" id="UP000184089">
    <property type="component" value="Unassembled WGS sequence"/>
</dbReference>
<dbReference type="RefSeq" id="WP_021658607.1">
    <property type="nucleotide sequence ID" value="NZ_FQVY01000001.1"/>
</dbReference>
<evidence type="ECO:0000256" key="9">
    <source>
        <dbReference type="ARBA" id="ARBA00022884"/>
    </source>
</evidence>
<dbReference type="SUPFAM" id="SSF48013">
    <property type="entry name" value="NusB-like"/>
    <property type="match status" value="1"/>
</dbReference>
<dbReference type="PRINTS" id="PR02008">
    <property type="entry name" value="RCMTFAMILY"/>
</dbReference>
<reference evidence="16" key="1">
    <citation type="submission" date="2016-11" db="EMBL/GenBank/DDBJ databases">
        <authorList>
            <person name="Jaros S."/>
            <person name="Januszkiewicz K."/>
            <person name="Wedrychowicz H."/>
        </authorList>
    </citation>
    <scope>NUCLEOTIDE SEQUENCE [LARGE SCALE GENOMIC DNA]</scope>
    <source>
        <strain evidence="16">DSM 4029</strain>
    </source>
</reference>
<evidence type="ECO:0000313" key="15">
    <source>
        <dbReference type="EMBL" id="SHF69831.1"/>
    </source>
</evidence>
<dbReference type="Gene3D" id="1.10.940.10">
    <property type="entry name" value="NusB-like"/>
    <property type="match status" value="1"/>
</dbReference>
<evidence type="ECO:0000256" key="2">
    <source>
        <dbReference type="ARBA" id="ARBA00004496"/>
    </source>
</evidence>
<dbReference type="EMBL" id="FQVY01000001">
    <property type="protein sequence ID" value="SHF69831.1"/>
    <property type="molecule type" value="Genomic_DNA"/>
</dbReference>
<dbReference type="GO" id="GO:0005737">
    <property type="term" value="C:cytoplasm"/>
    <property type="evidence" value="ECO:0007669"/>
    <property type="project" value="UniProtKB-SubCell"/>
</dbReference>
<feature type="binding site" evidence="13">
    <location>
        <position position="305"/>
    </location>
    <ligand>
        <name>S-adenosyl-L-methionine</name>
        <dbReference type="ChEBI" id="CHEBI:59789"/>
    </ligand>
</feature>
<dbReference type="InterPro" id="IPR001678">
    <property type="entry name" value="MeTrfase_RsmB-F_NOP2_dom"/>
</dbReference>
<feature type="binding site" evidence="13">
    <location>
        <begin position="254"/>
        <end position="260"/>
    </location>
    <ligand>
        <name>S-adenosyl-L-methionine</name>
        <dbReference type="ChEBI" id="CHEBI:59789"/>
    </ligand>
</feature>
<dbReference type="InterPro" id="IPR049560">
    <property type="entry name" value="MeTrfase_RsmB-F_NOP2_cat"/>
</dbReference>
<evidence type="ECO:0000256" key="13">
    <source>
        <dbReference type="PROSITE-ProRule" id="PRU01023"/>
    </source>
</evidence>
<dbReference type="GO" id="GO:0006355">
    <property type="term" value="P:regulation of DNA-templated transcription"/>
    <property type="evidence" value="ECO:0007669"/>
    <property type="project" value="InterPro"/>
</dbReference>
<evidence type="ECO:0000256" key="5">
    <source>
        <dbReference type="ARBA" id="ARBA00022552"/>
    </source>
</evidence>
<dbReference type="CDD" id="cd02440">
    <property type="entry name" value="AdoMet_MTases"/>
    <property type="match status" value="1"/>
</dbReference>
<evidence type="ECO:0000256" key="8">
    <source>
        <dbReference type="ARBA" id="ARBA00022691"/>
    </source>
</evidence>
<dbReference type="GO" id="GO:0008649">
    <property type="term" value="F:rRNA methyltransferase activity"/>
    <property type="evidence" value="ECO:0007669"/>
    <property type="project" value="InterPro"/>
</dbReference>
<accession>A0AAQ1MBI8</accession>
<dbReference type="GO" id="GO:0003723">
    <property type="term" value="F:RNA binding"/>
    <property type="evidence" value="ECO:0007669"/>
    <property type="project" value="UniProtKB-UniRule"/>
</dbReference>
<evidence type="ECO:0000256" key="11">
    <source>
        <dbReference type="ARBA" id="ARBA00031088"/>
    </source>
</evidence>
<evidence type="ECO:0000256" key="1">
    <source>
        <dbReference type="ARBA" id="ARBA00002724"/>
    </source>
</evidence>
<dbReference type="Gene3D" id="3.40.50.150">
    <property type="entry name" value="Vaccinia Virus protein VP39"/>
    <property type="match status" value="1"/>
</dbReference>
<dbReference type="InterPro" id="IPR029063">
    <property type="entry name" value="SAM-dependent_MTases_sf"/>
</dbReference>
<feature type="binding site" evidence="13">
    <location>
        <position position="278"/>
    </location>
    <ligand>
        <name>S-adenosyl-L-methionine</name>
        <dbReference type="ChEBI" id="CHEBI:59789"/>
    </ligand>
</feature>
<organism evidence="15 16">
    <name type="scientific">Bittarella massiliensis</name>
    <name type="common">ex Durand et al. 2017</name>
    <dbReference type="NCBI Taxonomy" id="1720313"/>
    <lineage>
        <taxon>Bacteria</taxon>
        <taxon>Bacillati</taxon>
        <taxon>Bacillota</taxon>
        <taxon>Clostridia</taxon>
        <taxon>Eubacteriales</taxon>
        <taxon>Oscillospiraceae</taxon>
        <taxon>Bittarella (ex Durand et al. 2017)</taxon>
    </lineage>
</organism>
<comment type="subcellular location">
    <subcellularLocation>
        <location evidence="2">Cytoplasm</location>
    </subcellularLocation>
</comment>
<dbReference type="InterPro" id="IPR054728">
    <property type="entry name" value="RsmB-like_ferredoxin"/>
</dbReference>
<evidence type="ECO:0000256" key="7">
    <source>
        <dbReference type="ARBA" id="ARBA00022679"/>
    </source>
</evidence>
<comment type="catalytic activity">
    <reaction evidence="12">
        <text>cytidine(967) in 16S rRNA + S-adenosyl-L-methionine = 5-methylcytidine(967) in 16S rRNA + S-adenosyl-L-homocysteine + H(+)</text>
        <dbReference type="Rhea" id="RHEA:42748"/>
        <dbReference type="Rhea" id="RHEA-COMP:10219"/>
        <dbReference type="Rhea" id="RHEA-COMP:10220"/>
        <dbReference type="ChEBI" id="CHEBI:15378"/>
        <dbReference type="ChEBI" id="CHEBI:57856"/>
        <dbReference type="ChEBI" id="CHEBI:59789"/>
        <dbReference type="ChEBI" id="CHEBI:74483"/>
        <dbReference type="ChEBI" id="CHEBI:82748"/>
        <dbReference type="EC" id="2.1.1.176"/>
    </reaction>
</comment>
<keyword evidence="4" id="KW-0963">Cytoplasm</keyword>
<dbReference type="InterPro" id="IPR035926">
    <property type="entry name" value="NusB-like_sf"/>
</dbReference>
<gene>
    <name evidence="15" type="ORF">SAMN05444424_0378</name>
</gene>
<evidence type="ECO:0000259" key="14">
    <source>
        <dbReference type="PROSITE" id="PS51686"/>
    </source>
</evidence>
<keyword evidence="8 13" id="KW-0949">S-adenosyl-L-methionine</keyword>
<dbReference type="Pfam" id="PF01029">
    <property type="entry name" value="NusB"/>
    <property type="match status" value="1"/>
</dbReference>
<dbReference type="InterPro" id="IPR004573">
    <property type="entry name" value="rRNA_ssu_MeTfrase_B"/>
</dbReference>
<keyword evidence="9 13" id="KW-0694">RNA-binding</keyword>
<dbReference type="SUPFAM" id="SSF53335">
    <property type="entry name" value="S-adenosyl-L-methionine-dependent methyltransferases"/>
    <property type="match status" value="1"/>
</dbReference>